<dbReference type="SMART" id="SM00256">
    <property type="entry name" value="FBOX"/>
    <property type="match status" value="1"/>
</dbReference>
<dbReference type="Pfam" id="PF12937">
    <property type="entry name" value="F-box-like"/>
    <property type="match status" value="1"/>
</dbReference>
<evidence type="ECO:0000313" key="2">
    <source>
        <dbReference type="EMBL" id="JAV20593.1"/>
    </source>
</evidence>
<accession>A0A1Q3EZ61</accession>
<feature type="domain" description="F-box" evidence="1">
    <location>
        <begin position="11"/>
        <end position="59"/>
    </location>
</feature>
<dbReference type="InterPro" id="IPR001810">
    <property type="entry name" value="F-box_dom"/>
</dbReference>
<reference evidence="2" key="1">
    <citation type="submission" date="2017-01" db="EMBL/GenBank/DDBJ databases">
        <title>A deep insight into the sialotranscriptome of adult male and female Cluex tarsalis mosquitoes.</title>
        <authorList>
            <person name="Ribeiro J.M."/>
            <person name="Moreira F."/>
            <person name="Bernard K.A."/>
            <person name="Calvo E."/>
        </authorList>
    </citation>
    <scope>NUCLEOTIDE SEQUENCE</scope>
    <source>
        <strain evidence="2">Kern County</strain>
        <tissue evidence="2">Salivary glands</tissue>
    </source>
</reference>
<name>A0A1Q3EZ61_CULTA</name>
<organism evidence="2">
    <name type="scientific">Culex tarsalis</name>
    <name type="common">Encephalitis mosquito</name>
    <dbReference type="NCBI Taxonomy" id="7177"/>
    <lineage>
        <taxon>Eukaryota</taxon>
        <taxon>Metazoa</taxon>
        <taxon>Ecdysozoa</taxon>
        <taxon>Arthropoda</taxon>
        <taxon>Hexapoda</taxon>
        <taxon>Insecta</taxon>
        <taxon>Pterygota</taxon>
        <taxon>Neoptera</taxon>
        <taxon>Endopterygota</taxon>
        <taxon>Diptera</taxon>
        <taxon>Nematocera</taxon>
        <taxon>Culicoidea</taxon>
        <taxon>Culicidae</taxon>
        <taxon>Culicinae</taxon>
        <taxon>Culicini</taxon>
        <taxon>Culex</taxon>
        <taxon>Culex</taxon>
    </lineage>
</organism>
<dbReference type="Gene3D" id="1.20.1280.50">
    <property type="match status" value="1"/>
</dbReference>
<dbReference type="InterPro" id="IPR036047">
    <property type="entry name" value="F-box-like_dom_sf"/>
</dbReference>
<dbReference type="EMBL" id="GFDL01014452">
    <property type="protein sequence ID" value="JAV20593.1"/>
    <property type="molecule type" value="Transcribed_RNA"/>
</dbReference>
<dbReference type="SUPFAM" id="SSF52058">
    <property type="entry name" value="L domain-like"/>
    <property type="match status" value="1"/>
</dbReference>
<dbReference type="PROSITE" id="PS50181">
    <property type="entry name" value="FBOX"/>
    <property type="match status" value="1"/>
</dbReference>
<dbReference type="Gene3D" id="3.80.10.10">
    <property type="entry name" value="Ribonuclease Inhibitor"/>
    <property type="match status" value="1"/>
</dbReference>
<protein>
    <recommendedName>
        <fullName evidence="1">F-box domain-containing protein</fullName>
    </recommendedName>
</protein>
<dbReference type="CDD" id="cd09917">
    <property type="entry name" value="F-box_SF"/>
    <property type="match status" value="1"/>
</dbReference>
<dbReference type="SUPFAM" id="SSF81383">
    <property type="entry name" value="F-box domain"/>
    <property type="match status" value="1"/>
</dbReference>
<dbReference type="AlphaFoldDB" id="A0A1Q3EZ61"/>
<dbReference type="InterPro" id="IPR032675">
    <property type="entry name" value="LRR_dom_sf"/>
</dbReference>
<proteinExistence type="predicted"/>
<evidence type="ECO:0000259" key="1">
    <source>
        <dbReference type="PROSITE" id="PS50181"/>
    </source>
</evidence>
<sequence length="459" mass="53684">MEESKERVIYLAVFDDLPNEILWQIFRQLKHPDLLRMSLVCRRWNQVIFHFLNHRFRFLPKQAEQLCPDRSFKHLDLSACPLPVPNLNIKRFDYFFTTASMVEFLSADQVTSLEMRRKDSHVDLLTRLLVTFKNLTSLVWNVPGKMLSYYKVPKTEQRFVTSYMAHVQHFTLFAKSKKMMGFVEKLSEHLVTLSVTVSHESLFELCECSANFPNLKTFRLKVNSTEQLNLQSALKEFLQKLPKLRKFAFGTNDEYLLQEVTEAETNIEEFEIFGFQDLTCPALFLMKSLRTFRADGTVILGFYENETPSPQITFLDIDQTMVVSVDALVEIFPNLTRLRMSSRVNSVYEMLRLLVTYPELEDLAIRIADGHGLSTILMLIVRILKQLRELKINLTLPDEAAEEFPKLIDKIFDVVLETQTLQKFYITSDVQLYGDEQLVLPSKNHNCQVYWNDVLMKRV</sequence>